<keyword evidence="6" id="KW-0007">Acetylation</keyword>
<dbReference type="GO" id="GO:0005829">
    <property type="term" value="C:cytosol"/>
    <property type="evidence" value="ECO:0007669"/>
    <property type="project" value="TreeGrafter"/>
</dbReference>
<dbReference type="Gene3D" id="3.90.180.10">
    <property type="entry name" value="Medium-chain alcohol dehydrogenases, catalytic domain"/>
    <property type="match status" value="1"/>
</dbReference>
<accession>A0AAE1E766</accession>
<organism evidence="8 9">
    <name type="scientific">Elysia crispata</name>
    <name type="common">lettuce slug</name>
    <dbReference type="NCBI Taxonomy" id="231223"/>
    <lineage>
        <taxon>Eukaryota</taxon>
        <taxon>Metazoa</taxon>
        <taxon>Spiralia</taxon>
        <taxon>Lophotrochozoa</taxon>
        <taxon>Mollusca</taxon>
        <taxon>Gastropoda</taxon>
        <taxon>Heterobranchia</taxon>
        <taxon>Euthyneura</taxon>
        <taxon>Panpulmonata</taxon>
        <taxon>Sacoglossa</taxon>
        <taxon>Placobranchoidea</taxon>
        <taxon>Plakobranchidae</taxon>
        <taxon>Elysia</taxon>
    </lineage>
</organism>
<evidence type="ECO:0000256" key="4">
    <source>
        <dbReference type="ARBA" id="ARBA00022857"/>
    </source>
</evidence>
<dbReference type="SUPFAM" id="SSF51735">
    <property type="entry name" value="NAD(P)-binding Rossmann-fold domains"/>
    <property type="match status" value="1"/>
</dbReference>
<evidence type="ECO:0000256" key="3">
    <source>
        <dbReference type="ARBA" id="ARBA00022490"/>
    </source>
</evidence>
<keyword evidence="4" id="KW-0521">NADP</keyword>
<comment type="caution">
    <text evidence="8">The sequence shown here is derived from an EMBL/GenBank/DDBJ whole genome shotgun (WGS) entry which is preliminary data.</text>
</comment>
<keyword evidence="9" id="KW-1185">Reference proteome</keyword>
<comment type="subcellular location">
    <subcellularLocation>
        <location evidence="1">Cytoplasm</location>
    </subcellularLocation>
</comment>
<proteinExistence type="inferred from homology"/>
<protein>
    <recommendedName>
        <fullName evidence="7">Enoyl reductase (ER) domain-containing protein</fullName>
    </recommendedName>
</protein>
<dbReference type="EMBL" id="JAWDGP010000945">
    <property type="protein sequence ID" value="KAK3796065.1"/>
    <property type="molecule type" value="Genomic_DNA"/>
</dbReference>
<keyword evidence="3" id="KW-0963">Cytoplasm</keyword>
<dbReference type="SMART" id="SM00829">
    <property type="entry name" value="PKS_ER"/>
    <property type="match status" value="1"/>
</dbReference>
<evidence type="ECO:0000259" key="7">
    <source>
        <dbReference type="SMART" id="SM00829"/>
    </source>
</evidence>
<dbReference type="Pfam" id="PF00107">
    <property type="entry name" value="ADH_zinc_N"/>
    <property type="match status" value="1"/>
</dbReference>
<dbReference type="InterPro" id="IPR020843">
    <property type="entry name" value="ER"/>
</dbReference>
<dbReference type="FunFam" id="3.90.180.10:FF:000016">
    <property type="entry name" value="Quinone oxidoreductase"/>
    <property type="match status" value="1"/>
</dbReference>
<evidence type="ECO:0000256" key="1">
    <source>
        <dbReference type="ARBA" id="ARBA00004496"/>
    </source>
</evidence>
<dbReference type="Pfam" id="PF08240">
    <property type="entry name" value="ADH_N"/>
    <property type="match status" value="1"/>
</dbReference>
<dbReference type="SUPFAM" id="SSF50129">
    <property type="entry name" value="GroES-like"/>
    <property type="match status" value="1"/>
</dbReference>
<dbReference type="Gene3D" id="3.40.50.720">
    <property type="entry name" value="NAD(P)-binding Rossmann-like Domain"/>
    <property type="match status" value="1"/>
</dbReference>
<dbReference type="InterPro" id="IPR051603">
    <property type="entry name" value="Zinc-ADH_QOR/CCCR"/>
</dbReference>
<gene>
    <name evidence="8" type="ORF">RRG08_065074</name>
</gene>
<sequence length="355" mass="37986">MLLQSRAQLFVLGDSIHIVSFMINIDDCIRETMRAVSVHSYGGPENLHLETDAEVPSPAENEVLIKVSAAGVNPIETFILAGTYGLNKPSLPYTPGTDAAGVVEEVGSGVTNFKKGDRVYTTCTMSGAYAEFATAESVYVNHLADSLTFAQGACIGVPYYTAAKALLIRGQVKEGETIVIHGASGAVGMAAVQISKALGLTVVGTAGTNDGLDLLKELGADLVVNHRDESYIHTIKDAVGGADVILEVVANVNLEKDIELIKLRGRILVVGSRGHIEWDPFSTVTKECSVMGVNIRETTPSEWEEMHNLFTAGQECGWLQPKIAREYPLSEAAASHRDVIHHRGIMGKLVLDTAT</sequence>
<dbReference type="PANTHER" id="PTHR44154:SF1">
    <property type="entry name" value="QUINONE OXIDOREDUCTASE"/>
    <property type="match status" value="1"/>
</dbReference>
<dbReference type="InterPro" id="IPR011032">
    <property type="entry name" value="GroES-like_sf"/>
</dbReference>
<dbReference type="InterPro" id="IPR013149">
    <property type="entry name" value="ADH-like_C"/>
</dbReference>
<evidence type="ECO:0000256" key="2">
    <source>
        <dbReference type="ARBA" id="ARBA00010371"/>
    </source>
</evidence>
<comment type="similarity">
    <text evidence="2">Belongs to the zinc-containing alcohol dehydrogenase family. Quinone oxidoreductase subfamily.</text>
</comment>
<dbReference type="GO" id="GO:0070402">
    <property type="term" value="F:NADPH binding"/>
    <property type="evidence" value="ECO:0007669"/>
    <property type="project" value="TreeGrafter"/>
</dbReference>
<dbReference type="GO" id="GO:0003730">
    <property type="term" value="F:mRNA 3'-UTR binding"/>
    <property type="evidence" value="ECO:0007669"/>
    <property type="project" value="TreeGrafter"/>
</dbReference>
<dbReference type="FunFam" id="3.40.50.720:FF:000244">
    <property type="entry name" value="quinone oxidoreductase"/>
    <property type="match status" value="1"/>
</dbReference>
<name>A0AAE1E766_9GAST</name>
<evidence type="ECO:0000256" key="5">
    <source>
        <dbReference type="ARBA" id="ARBA00022884"/>
    </source>
</evidence>
<feature type="domain" description="Enoyl reductase (ER)" evidence="7">
    <location>
        <begin position="42"/>
        <end position="351"/>
    </location>
</feature>
<evidence type="ECO:0000313" key="9">
    <source>
        <dbReference type="Proteomes" id="UP001283361"/>
    </source>
</evidence>
<evidence type="ECO:0000256" key="6">
    <source>
        <dbReference type="ARBA" id="ARBA00022990"/>
    </source>
</evidence>
<dbReference type="Proteomes" id="UP001283361">
    <property type="component" value="Unassembled WGS sequence"/>
</dbReference>
<dbReference type="CDD" id="cd08253">
    <property type="entry name" value="zeta_crystallin"/>
    <property type="match status" value="1"/>
</dbReference>
<dbReference type="InterPro" id="IPR036291">
    <property type="entry name" value="NAD(P)-bd_dom_sf"/>
</dbReference>
<dbReference type="InterPro" id="IPR013154">
    <property type="entry name" value="ADH-like_N"/>
</dbReference>
<keyword evidence="5" id="KW-0694">RNA-binding</keyword>
<reference evidence="8" key="1">
    <citation type="journal article" date="2023" name="G3 (Bethesda)">
        <title>A reference genome for the long-term kleptoplast-retaining sea slug Elysia crispata morphotype clarki.</title>
        <authorList>
            <person name="Eastman K.E."/>
            <person name="Pendleton A.L."/>
            <person name="Shaikh M.A."/>
            <person name="Suttiyut T."/>
            <person name="Ogas R."/>
            <person name="Tomko P."/>
            <person name="Gavelis G."/>
            <person name="Widhalm J.R."/>
            <person name="Wisecaver J.H."/>
        </authorList>
    </citation>
    <scope>NUCLEOTIDE SEQUENCE</scope>
    <source>
        <strain evidence="8">ECLA1</strain>
    </source>
</reference>
<dbReference type="PANTHER" id="PTHR44154">
    <property type="entry name" value="QUINONE OXIDOREDUCTASE"/>
    <property type="match status" value="1"/>
</dbReference>
<dbReference type="GO" id="GO:0003960">
    <property type="term" value="F:quinone reductase (NADPH) activity"/>
    <property type="evidence" value="ECO:0007669"/>
    <property type="project" value="TreeGrafter"/>
</dbReference>
<dbReference type="AlphaFoldDB" id="A0AAE1E766"/>
<evidence type="ECO:0000313" key="8">
    <source>
        <dbReference type="EMBL" id="KAK3796065.1"/>
    </source>
</evidence>